<name>A0A9W8JN60_9AGAR</name>
<sequence length="362" mass="41336">MDQPTVPQRLDPTQLTTDLLRGTIHLISADPSRDARLTPPKNVPSYSNYVPAPPPPQQERQSRPEHKRQPSSSTSRPYNPQRGSYTNAYDQTSHSARLVNRQPSSSNRVDAAPQARQGKPPHVPYFIDPDAPRPRRDSDLSSRSRENAEQQSSSQRRRSNPYASTPRHSNSSLPRTEEPAIAAPQPRIAKRRVQPYELVQEVKITSKVEYPSILRPAARANIAITPPVTKIWIASYKHGDALSIALTRWGDIEIGHNLKPKPITVRDILLGIWDYFQRPLAPDDWAEFLEDSSLFMSIHQCYAYRRQNTQAQMPENAMDAATRADTLWGYWVFRGLELDDDFETTRKVYLKVSHYLAQDWNN</sequence>
<dbReference type="EMBL" id="JANKHO010002982">
    <property type="protein sequence ID" value="KAJ3487102.1"/>
    <property type="molecule type" value="Genomic_DNA"/>
</dbReference>
<organism evidence="3 4">
    <name type="scientific">Agrocybe chaxingu</name>
    <dbReference type="NCBI Taxonomy" id="84603"/>
    <lineage>
        <taxon>Eukaryota</taxon>
        <taxon>Fungi</taxon>
        <taxon>Dikarya</taxon>
        <taxon>Basidiomycota</taxon>
        <taxon>Agaricomycotina</taxon>
        <taxon>Agaricomycetes</taxon>
        <taxon>Agaricomycetidae</taxon>
        <taxon>Agaricales</taxon>
        <taxon>Agaricineae</taxon>
        <taxon>Strophariaceae</taxon>
        <taxon>Agrocybe</taxon>
    </lineage>
</organism>
<keyword evidence="4" id="KW-1185">Reference proteome</keyword>
<dbReference type="Proteomes" id="UP001148786">
    <property type="component" value="Unassembled WGS sequence"/>
</dbReference>
<evidence type="ECO:0000313" key="4">
    <source>
        <dbReference type="Proteomes" id="UP001148786"/>
    </source>
</evidence>
<dbReference type="AlphaFoldDB" id="A0A9W8JN60"/>
<proteinExistence type="predicted"/>
<gene>
    <name evidence="3" type="ORF">NLJ89_g11747</name>
</gene>
<evidence type="ECO:0000256" key="1">
    <source>
        <dbReference type="SAM" id="MobiDB-lite"/>
    </source>
</evidence>
<dbReference type="OrthoDB" id="3241567at2759"/>
<feature type="compositionally biased region" description="Basic and acidic residues" evidence="1">
    <location>
        <begin position="130"/>
        <end position="148"/>
    </location>
</feature>
<feature type="region of interest" description="Disordered" evidence="1">
    <location>
        <begin position="26"/>
        <end position="187"/>
    </location>
</feature>
<feature type="compositionally biased region" description="Polar residues" evidence="1">
    <location>
        <begin position="70"/>
        <end position="108"/>
    </location>
</feature>
<evidence type="ECO:0000313" key="3">
    <source>
        <dbReference type="EMBL" id="KAJ3487102.1"/>
    </source>
</evidence>
<dbReference type="Pfam" id="PF20415">
    <property type="entry name" value="DUF6699"/>
    <property type="match status" value="1"/>
</dbReference>
<reference evidence="3" key="1">
    <citation type="submission" date="2022-07" db="EMBL/GenBank/DDBJ databases">
        <title>Genome Sequence of Agrocybe chaxingu.</title>
        <authorList>
            <person name="Buettner E."/>
        </authorList>
    </citation>
    <scope>NUCLEOTIDE SEQUENCE</scope>
    <source>
        <strain evidence="3">MP-N11</strain>
    </source>
</reference>
<evidence type="ECO:0000259" key="2">
    <source>
        <dbReference type="Pfam" id="PF20415"/>
    </source>
</evidence>
<feature type="domain" description="DUF6699" evidence="2">
    <location>
        <begin position="215"/>
        <end position="340"/>
    </location>
</feature>
<accession>A0A9W8JN60</accession>
<feature type="compositionally biased region" description="Polar residues" evidence="1">
    <location>
        <begin position="161"/>
        <end position="174"/>
    </location>
</feature>
<dbReference type="InterPro" id="IPR046522">
    <property type="entry name" value="DUF6699"/>
</dbReference>
<protein>
    <recommendedName>
        <fullName evidence="2">DUF6699 domain-containing protein</fullName>
    </recommendedName>
</protein>
<comment type="caution">
    <text evidence="3">The sequence shown here is derived from an EMBL/GenBank/DDBJ whole genome shotgun (WGS) entry which is preliminary data.</text>
</comment>